<dbReference type="GO" id="GO:0003700">
    <property type="term" value="F:DNA-binding transcription factor activity"/>
    <property type="evidence" value="ECO:0007669"/>
    <property type="project" value="InterPro"/>
</dbReference>
<evidence type="ECO:0000256" key="3">
    <source>
        <dbReference type="ARBA" id="ARBA00023125"/>
    </source>
</evidence>
<protein>
    <submittedName>
        <fullName evidence="7">HTH-type transcriptional regulator YfmP</fullName>
    </submittedName>
</protein>
<feature type="domain" description="HTH merR-type" evidence="6">
    <location>
        <begin position="13"/>
        <end position="83"/>
    </location>
</feature>
<feature type="coiled-coil region" evidence="5">
    <location>
        <begin position="113"/>
        <end position="144"/>
    </location>
</feature>
<keyword evidence="3" id="KW-0238">DNA-binding</keyword>
<keyword evidence="2" id="KW-0805">Transcription regulation</keyword>
<dbReference type="SMART" id="SM00422">
    <property type="entry name" value="HTH_MERR"/>
    <property type="match status" value="1"/>
</dbReference>
<dbReference type="Gene3D" id="1.10.1660.10">
    <property type="match status" value="1"/>
</dbReference>
<comment type="caution">
    <text evidence="7">The sequence shown here is derived from an EMBL/GenBank/DDBJ whole genome shotgun (WGS) entry which is preliminary data.</text>
</comment>
<evidence type="ECO:0000259" key="6">
    <source>
        <dbReference type="PROSITE" id="PS50937"/>
    </source>
</evidence>
<accession>A0A9X2AE28</accession>
<dbReference type="Proteomes" id="UP001139263">
    <property type="component" value="Unassembled WGS sequence"/>
</dbReference>
<evidence type="ECO:0000313" key="8">
    <source>
        <dbReference type="Proteomes" id="UP001139263"/>
    </source>
</evidence>
<keyword evidence="5" id="KW-0175">Coiled coil</keyword>
<sequence length="146" mass="16983">MMQEVIVTDDSTLFSVEDVVKKCGVTARTLHYYEEVGLITPSCRTSGGHRLYDKDVVEKLSYILRIKDNLGYSLQEIRNVLQAQEALDRLRVSYQSGSEDERQQIVDESIDLMMEVMNQIDGKMNKLEEMKKNLLERLEHVKTLRR</sequence>
<dbReference type="SUPFAM" id="SSF46955">
    <property type="entry name" value="Putative DNA-binding domain"/>
    <property type="match status" value="1"/>
</dbReference>
<dbReference type="PANTHER" id="PTHR30204">
    <property type="entry name" value="REDOX-CYCLING DRUG-SENSING TRANSCRIPTIONAL ACTIVATOR SOXR"/>
    <property type="match status" value="1"/>
</dbReference>
<keyword evidence="8" id="KW-1185">Reference proteome</keyword>
<evidence type="ECO:0000256" key="4">
    <source>
        <dbReference type="ARBA" id="ARBA00023163"/>
    </source>
</evidence>
<dbReference type="InterPro" id="IPR047057">
    <property type="entry name" value="MerR_fam"/>
</dbReference>
<dbReference type="PANTHER" id="PTHR30204:SF69">
    <property type="entry name" value="MERR-FAMILY TRANSCRIPTIONAL REGULATOR"/>
    <property type="match status" value="1"/>
</dbReference>
<dbReference type="EMBL" id="JALBUF010000002">
    <property type="protein sequence ID" value="MCI0182892.1"/>
    <property type="molecule type" value="Genomic_DNA"/>
</dbReference>
<dbReference type="PROSITE" id="PS50937">
    <property type="entry name" value="HTH_MERR_2"/>
    <property type="match status" value="1"/>
</dbReference>
<dbReference type="InterPro" id="IPR009061">
    <property type="entry name" value="DNA-bd_dom_put_sf"/>
</dbReference>
<dbReference type="AlphaFoldDB" id="A0A9X2AE28"/>
<reference evidence="7" key="1">
    <citation type="submission" date="2022-03" db="EMBL/GenBank/DDBJ databases">
        <title>Draft Genome Sequence of Firmicute Strain S0AB, a Heterotrophic Iron/Sulfur-Oxidizing Extreme Acidophile.</title>
        <authorList>
            <person name="Vergara E."/>
            <person name="Pakostova E."/>
            <person name="Johnson D.B."/>
            <person name="Holmes D.S."/>
        </authorList>
    </citation>
    <scope>NUCLEOTIDE SEQUENCE</scope>
    <source>
        <strain evidence="7">S0AB</strain>
    </source>
</reference>
<dbReference type="GO" id="GO:0003677">
    <property type="term" value="F:DNA binding"/>
    <property type="evidence" value="ECO:0007669"/>
    <property type="project" value="UniProtKB-KW"/>
</dbReference>
<evidence type="ECO:0000256" key="1">
    <source>
        <dbReference type="ARBA" id="ARBA00022491"/>
    </source>
</evidence>
<dbReference type="Pfam" id="PF13411">
    <property type="entry name" value="MerR_1"/>
    <property type="match status" value="1"/>
</dbReference>
<proteinExistence type="predicted"/>
<keyword evidence="4" id="KW-0804">Transcription</keyword>
<organism evidence="7 8">
    <name type="scientific">Sulfoacidibacillus ferrooxidans</name>
    <dbReference type="NCBI Taxonomy" id="2005001"/>
    <lineage>
        <taxon>Bacteria</taxon>
        <taxon>Bacillati</taxon>
        <taxon>Bacillota</taxon>
        <taxon>Bacilli</taxon>
        <taxon>Bacillales</taxon>
        <taxon>Alicyclobacillaceae</taxon>
        <taxon>Sulfoacidibacillus</taxon>
    </lineage>
</organism>
<keyword evidence="1" id="KW-0678">Repressor</keyword>
<name>A0A9X2AE28_9BACL</name>
<evidence type="ECO:0000256" key="2">
    <source>
        <dbReference type="ARBA" id="ARBA00023015"/>
    </source>
</evidence>
<evidence type="ECO:0000313" key="7">
    <source>
        <dbReference type="EMBL" id="MCI0182892.1"/>
    </source>
</evidence>
<evidence type="ECO:0000256" key="5">
    <source>
        <dbReference type="SAM" id="Coils"/>
    </source>
</evidence>
<dbReference type="RefSeq" id="WP_241712489.1">
    <property type="nucleotide sequence ID" value="NZ_JALBUF010000002.1"/>
</dbReference>
<dbReference type="InterPro" id="IPR000551">
    <property type="entry name" value="MerR-type_HTH_dom"/>
</dbReference>
<gene>
    <name evidence="7" type="primary">yfmP</name>
    <name evidence="7" type="ORF">MM817_01161</name>
</gene>